<dbReference type="EMBL" id="OX465082">
    <property type="protein sequence ID" value="CAI9290767.1"/>
    <property type="molecule type" value="Genomic_DNA"/>
</dbReference>
<evidence type="ECO:0000259" key="12">
    <source>
        <dbReference type="Pfam" id="PF00288"/>
    </source>
</evidence>
<dbReference type="PANTHER" id="PTHR31814">
    <property type="match status" value="1"/>
</dbReference>
<dbReference type="NCBIfam" id="TIGR01219">
    <property type="entry name" value="Pmev_kin_ERG8"/>
    <property type="match status" value="1"/>
</dbReference>
<keyword evidence="4" id="KW-0444">Lipid biosynthesis</keyword>
<name>A0AA35ZFK7_LACSI</name>
<keyword evidence="8" id="KW-0067">ATP-binding</keyword>
<dbReference type="GO" id="GO:0006694">
    <property type="term" value="P:steroid biosynthetic process"/>
    <property type="evidence" value="ECO:0007669"/>
    <property type="project" value="UniProtKB-KW"/>
</dbReference>
<feature type="domain" description="GHMP kinase N-terminal" evidence="12">
    <location>
        <begin position="281"/>
        <end position="349"/>
    </location>
</feature>
<evidence type="ECO:0000256" key="8">
    <source>
        <dbReference type="ARBA" id="ARBA00022840"/>
    </source>
</evidence>
<keyword evidence="11" id="KW-0753">Steroid metabolism</keyword>
<keyword evidence="9" id="KW-0752">Steroid biosynthesis</keyword>
<dbReference type="Gene3D" id="3.30.230.10">
    <property type="match status" value="1"/>
</dbReference>
<dbReference type="GO" id="GO:0004631">
    <property type="term" value="F:phosphomevalonate kinase activity"/>
    <property type="evidence" value="ECO:0007669"/>
    <property type="project" value="UniProtKB-EC"/>
</dbReference>
<dbReference type="GO" id="GO:0010142">
    <property type="term" value="P:farnesyl diphosphate biosynthetic process, mevalonate pathway"/>
    <property type="evidence" value="ECO:0007669"/>
    <property type="project" value="TreeGrafter"/>
</dbReference>
<evidence type="ECO:0000256" key="4">
    <source>
        <dbReference type="ARBA" id="ARBA00022516"/>
    </source>
</evidence>
<gene>
    <name evidence="13" type="ORF">LSALG_LOCUS29945</name>
</gene>
<evidence type="ECO:0000256" key="9">
    <source>
        <dbReference type="ARBA" id="ARBA00022955"/>
    </source>
</evidence>
<dbReference type="AlphaFoldDB" id="A0AA35ZFK7"/>
<dbReference type="GO" id="GO:0019287">
    <property type="term" value="P:isopentenyl diphosphate biosynthetic process, mevalonate pathway"/>
    <property type="evidence" value="ECO:0007669"/>
    <property type="project" value="TreeGrafter"/>
</dbReference>
<keyword evidence="5" id="KW-0808">Transferase</keyword>
<evidence type="ECO:0000256" key="6">
    <source>
        <dbReference type="ARBA" id="ARBA00022741"/>
    </source>
</evidence>
<dbReference type="GO" id="GO:0005524">
    <property type="term" value="F:ATP binding"/>
    <property type="evidence" value="ECO:0007669"/>
    <property type="project" value="UniProtKB-KW"/>
</dbReference>
<evidence type="ECO:0000256" key="7">
    <source>
        <dbReference type="ARBA" id="ARBA00022777"/>
    </source>
</evidence>
<comment type="similarity">
    <text evidence="2">Belongs to the GHMP kinase family. Mevalonate kinase subfamily.</text>
</comment>
<dbReference type="SUPFAM" id="SSF54211">
    <property type="entry name" value="Ribosomal protein S5 domain 2-like"/>
    <property type="match status" value="1"/>
</dbReference>
<dbReference type="Gene3D" id="3.30.70.890">
    <property type="entry name" value="GHMP kinase, C-terminal domain"/>
    <property type="match status" value="1"/>
</dbReference>
<keyword evidence="6" id="KW-0547">Nucleotide-binding</keyword>
<dbReference type="GO" id="GO:0005777">
    <property type="term" value="C:peroxisome"/>
    <property type="evidence" value="ECO:0007669"/>
    <property type="project" value="TreeGrafter"/>
</dbReference>
<dbReference type="InterPro" id="IPR016005">
    <property type="entry name" value="Erg8"/>
</dbReference>
<evidence type="ECO:0000256" key="11">
    <source>
        <dbReference type="ARBA" id="ARBA00023221"/>
    </source>
</evidence>
<keyword evidence="14" id="KW-1185">Reference proteome</keyword>
<dbReference type="InterPro" id="IPR014721">
    <property type="entry name" value="Ribsml_uS5_D2-typ_fold_subgr"/>
</dbReference>
<evidence type="ECO:0000313" key="14">
    <source>
        <dbReference type="Proteomes" id="UP001177003"/>
    </source>
</evidence>
<sequence length="605" mass="65713">MAKRTYKLAEANSLALAPSSSPSEASTASRPLSLPFFHYDLHSIGLNHCYSCRLGKPIWIIRLLKTAIADFFPTFEASTVTTYTVSSPYSPTAFLAQIENIQDVMAVIASAPGKVLITGGYLVLERPNAGIVLSTNARFYAIVKPIYDELMPNSCLWSWTDLKLTSPQMGREAIYKMSLKHFTLQCTSSESRNPFVEYAVQYAVAAAYATFDNDKKDALQKLLLKGFDITILGGNDFYSYRNEIEARGLPLTPESLASLPPFSSITLNSSSGESCKPEVAKTGLGSSAAMTTAVVAALLNYLGVVNLSSSSGAQYQENLDVVHIIAQMAHCIAQGKVGSGFDVSSAVYGSHRYVRFSPQVISSAQNVIRALPLEEVVSDVLKGKWDHEKTKFSLPPLMNLLLGEPGTGGSSTPSMVGAVKKWQKADPQNSSNTWKQLSEANTTLEAQLNLLSKFAEEYWEIYKGVIYNCSMYQSEKWREQASETISQEIVKTLFGARDAMLNIRFHMREMGKAAGIPIEPESQTQLLDATMNMPGVLLAGVPGAGGFDAVFAVTLGDSGQNISKAWSSHNVLALLVREDPRGVSLENADPRTNQITSGISSISIV</sequence>
<proteinExistence type="inferred from homology"/>
<evidence type="ECO:0000256" key="1">
    <source>
        <dbReference type="ARBA" id="ARBA00005017"/>
    </source>
</evidence>
<keyword evidence="10" id="KW-0443">Lipid metabolism</keyword>
<evidence type="ECO:0000256" key="5">
    <source>
        <dbReference type="ARBA" id="ARBA00022679"/>
    </source>
</evidence>
<dbReference type="PANTHER" id="PTHR31814:SF6">
    <property type="entry name" value="PHOSPHOMEVALONATE KINASE"/>
    <property type="match status" value="1"/>
</dbReference>
<accession>A0AA35ZFK7</accession>
<dbReference type="InterPro" id="IPR035102">
    <property type="entry name" value="Phosphomevalonate_kinase"/>
</dbReference>
<organism evidence="13 14">
    <name type="scientific">Lactuca saligna</name>
    <name type="common">Willowleaf lettuce</name>
    <dbReference type="NCBI Taxonomy" id="75948"/>
    <lineage>
        <taxon>Eukaryota</taxon>
        <taxon>Viridiplantae</taxon>
        <taxon>Streptophyta</taxon>
        <taxon>Embryophyta</taxon>
        <taxon>Tracheophyta</taxon>
        <taxon>Spermatophyta</taxon>
        <taxon>Magnoliopsida</taxon>
        <taxon>eudicotyledons</taxon>
        <taxon>Gunneridae</taxon>
        <taxon>Pentapetalae</taxon>
        <taxon>asterids</taxon>
        <taxon>campanulids</taxon>
        <taxon>Asterales</taxon>
        <taxon>Asteraceae</taxon>
        <taxon>Cichorioideae</taxon>
        <taxon>Cichorieae</taxon>
        <taxon>Lactucinae</taxon>
        <taxon>Lactuca</taxon>
    </lineage>
</organism>
<dbReference type="InterPro" id="IPR036554">
    <property type="entry name" value="GHMP_kinase_C_sf"/>
</dbReference>
<evidence type="ECO:0000256" key="10">
    <source>
        <dbReference type="ARBA" id="ARBA00023098"/>
    </source>
</evidence>
<comment type="pathway">
    <text evidence="1">Isoprenoid biosynthesis; isopentenyl diphosphate biosynthesis via mevalonate pathway; isopentenyl diphosphate from (R)-mevalonate: step 2/3.</text>
</comment>
<keyword evidence="7" id="KW-0418">Kinase</keyword>
<evidence type="ECO:0000256" key="3">
    <source>
        <dbReference type="ARBA" id="ARBA00012958"/>
    </source>
</evidence>
<protein>
    <recommendedName>
        <fullName evidence="3">phosphomevalonate kinase</fullName>
        <ecNumber evidence="3">2.7.4.2</ecNumber>
    </recommendedName>
</protein>
<dbReference type="EC" id="2.7.4.2" evidence="3"/>
<dbReference type="Proteomes" id="UP001177003">
    <property type="component" value="Chromosome 6"/>
</dbReference>
<dbReference type="InterPro" id="IPR020568">
    <property type="entry name" value="Ribosomal_Su5_D2-typ_SF"/>
</dbReference>
<dbReference type="FunFam" id="3.30.230.10:FF:000069">
    <property type="entry name" value="Probable phosphomevalonate kinase"/>
    <property type="match status" value="1"/>
</dbReference>
<evidence type="ECO:0000256" key="2">
    <source>
        <dbReference type="ARBA" id="ARBA00006495"/>
    </source>
</evidence>
<dbReference type="InterPro" id="IPR006204">
    <property type="entry name" value="GHMP_kinase_N_dom"/>
</dbReference>
<dbReference type="Pfam" id="PF00288">
    <property type="entry name" value="GHMP_kinases_N"/>
    <property type="match status" value="1"/>
</dbReference>
<evidence type="ECO:0000313" key="13">
    <source>
        <dbReference type="EMBL" id="CAI9290767.1"/>
    </source>
</evidence>
<reference evidence="13" key="1">
    <citation type="submission" date="2023-04" db="EMBL/GenBank/DDBJ databases">
        <authorList>
            <person name="Vijverberg K."/>
            <person name="Xiong W."/>
            <person name="Schranz E."/>
        </authorList>
    </citation>
    <scope>NUCLEOTIDE SEQUENCE</scope>
</reference>